<protein>
    <submittedName>
        <fullName evidence="3">Beta-lactamase</fullName>
    </submittedName>
</protein>
<accession>B9XC76</accession>
<evidence type="ECO:0000259" key="2">
    <source>
        <dbReference type="Pfam" id="PF00144"/>
    </source>
</evidence>
<evidence type="ECO:0000313" key="4">
    <source>
        <dbReference type="Proteomes" id="UP000003688"/>
    </source>
</evidence>
<dbReference type="AlphaFoldDB" id="B9XC76"/>
<dbReference type="SUPFAM" id="SSF56601">
    <property type="entry name" value="beta-lactamase/transpeptidase-like"/>
    <property type="match status" value="1"/>
</dbReference>
<reference evidence="3 4" key="1">
    <citation type="journal article" date="2011" name="J. Bacteriol.">
        <title>Genome sequence of 'Pedosphaera parvula' Ellin514, an aerobic Verrucomicrobial isolate from pasture soil.</title>
        <authorList>
            <person name="Kant R."/>
            <person name="van Passel M.W."/>
            <person name="Sangwan P."/>
            <person name="Palva A."/>
            <person name="Lucas S."/>
            <person name="Copeland A."/>
            <person name="Lapidus A."/>
            <person name="Glavina Del Rio T."/>
            <person name="Dalin E."/>
            <person name="Tice H."/>
            <person name="Bruce D."/>
            <person name="Goodwin L."/>
            <person name="Pitluck S."/>
            <person name="Chertkov O."/>
            <person name="Larimer F.W."/>
            <person name="Land M.L."/>
            <person name="Hauser L."/>
            <person name="Brettin T.S."/>
            <person name="Detter J.C."/>
            <person name="Han S."/>
            <person name="de Vos W.M."/>
            <person name="Janssen P.H."/>
            <person name="Smidt H."/>
        </authorList>
    </citation>
    <scope>NUCLEOTIDE SEQUENCE [LARGE SCALE GENOMIC DNA]</scope>
    <source>
        <strain evidence="3 4">Ellin514</strain>
    </source>
</reference>
<dbReference type="Gene3D" id="3.40.710.10">
    <property type="entry name" value="DD-peptidase/beta-lactamase superfamily"/>
    <property type="match status" value="1"/>
</dbReference>
<dbReference type="OrthoDB" id="9770183at2"/>
<proteinExistence type="predicted"/>
<dbReference type="PANTHER" id="PTHR46825">
    <property type="entry name" value="D-ALANYL-D-ALANINE-CARBOXYPEPTIDASE/ENDOPEPTIDASE AMPH"/>
    <property type="match status" value="1"/>
</dbReference>
<feature type="domain" description="Beta-lactamase-related" evidence="2">
    <location>
        <begin position="24"/>
        <end position="333"/>
    </location>
</feature>
<dbReference type="RefSeq" id="WP_007413424.1">
    <property type="nucleotide sequence ID" value="NZ_ABOX02000004.1"/>
</dbReference>
<evidence type="ECO:0000313" key="3">
    <source>
        <dbReference type="EMBL" id="EEF62544.1"/>
    </source>
</evidence>
<dbReference type="PANTHER" id="PTHR46825:SF9">
    <property type="entry name" value="BETA-LACTAMASE-RELATED DOMAIN-CONTAINING PROTEIN"/>
    <property type="match status" value="1"/>
</dbReference>
<organism evidence="3 4">
    <name type="scientific">Pedosphaera parvula (strain Ellin514)</name>
    <dbReference type="NCBI Taxonomy" id="320771"/>
    <lineage>
        <taxon>Bacteria</taxon>
        <taxon>Pseudomonadati</taxon>
        <taxon>Verrucomicrobiota</taxon>
        <taxon>Pedosphaerae</taxon>
        <taxon>Pedosphaerales</taxon>
        <taxon>Pedosphaeraceae</taxon>
        <taxon>Pedosphaera</taxon>
    </lineage>
</organism>
<gene>
    <name evidence="3" type="ORF">Cflav_PD5179</name>
</gene>
<dbReference type="STRING" id="320771.Cflav_PD5179"/>
<dbReference type="EMBL" id="ABOX02000004">
    <property type="protein sequence ID" value="EEF62544.1"/>
    <property type="molecule type" value="Genomic_DNA"/>
</dbReference>
<comment type="caution">
    <text evidence="3">The sequence shown here is derived from an EMBL/GenBank/DDBJ whole genome shotgun (WGS) entry which is preliminary data.</text>
</comment>
<feature type="chain" id="PRO_5002893130" evidence="1">
    <location>
        <begin position="22"/>
        <end position="354"/>
    </location>
</feature>
<feature type="signal peptide" evidence="1">
    <location>
        <begin position="1"/>
        <end position="21"/>
    </location>
</feature>
<dbReference type="InterPro" id="IPR012338">
    <property type="entry name" value="Beta-lactam/transpept-like"/>
</dbReference>
<dbReference type="InterPro" id="IPR001466">
    <property type="entry name" value="Beta-lactam-related"/>
</dbReference>
<name>B9XC76_PEDPL</name>
<evidence type="ECO:0000256" key="1">
    <source>
        <dbReference type="SAM" id="SignalP"/>
    </source>
</evidence>
<keyword evidence="1" id="KW-0732">Signal</keyword>
<sequence precursor="true">MKRSSLLCFLLCLALAPATFADKIDDLIKAEMQNHHVAGLSMRVLKDGKELKTESYGLANLEWNVPATKDTVFEIGSMTKQFTAACILLLAEDGKLSVDDKISQHLKNTPAAWSNITIRHLLTHTSGIKNYTVMDGFEFSKHLTQEQFIEKMSTVPLSFQPGDAFSYCNTGYNLLGFIVENASGKKYWDFIQERIFTPLQMTSTTSRNPGVILPHRAAGYELIKGKHVNRDYDITDIFSAGAIVSTVEDISKWNAALDGDKFLNATSRQLWWTPMKLNNGKIQNYGFGWFLDPLDNHKNIGHGGATSGFSATIQRFPEDKLAIIILTNADETGLASSIAKKVAKLYFEDTVAAK</sequence>
<dbReference type="Pfam" id="PF00144">
    <property type="entry name" value="Beta-lactamase"/>
    <property type="match status" value="1"/>
</dbReference>
<dbReference type="InterPro" id="IPR050491">
    <property type="entry name" value="AmpC-like"/>
</dbReference>
<dbReference type="Proteomes" id="UP000003688">
    <property type="component" value="Unassembled WGS sequence"/>
</dbReference>
<keyword evidence="4" id="KW-1185">Reference proteome</keyword>